<reference evidence="2" key="1">
    <citation type="journal article" date="2021" name="Proc. Natl. Acad. Sci. U.S.A.">
        <title>A Catalog of Tens of Thousands of Viruses from Human Metagenomes Reveals Hidden Associations with Chronic Diseases.</title>
        <authorList>
            <person name="Tisza M.J."/>
            <person name="Buck C.B."/>
        </authorList>
    </citation>
    <scope>NUCLEOTIDE SEQUENCE</scope>
    <source>
        <strain evidence="2">Ctss15</strain>
    </source>
</reference>
<sequence>MRAVAALSLSASCRTRRREKSMADTLFFGGIAAAVIALNGCDFTTGLAVIGACAVCKVLYELLPYIDRGRRR</sequence>
<feature type="transmembrane region" description="Helical" evidence="1">
    <location>
        <begin position="21"/>
        <end position="40"/>
    </location>
</feature>
<name>A0A8S5TRC5_9CAUD</name>
<keyword evidence="1" id="KW-1133">Transmembrane helix</keyword>
<proteinExistence type="predicted"/>
<evidence type="ECO:0000256" key="1">
    <source>
        <dbReference type="SAM" id="Phobius"/>
    </source>
</evidence>
<accession>A0A8S5TRC5</accession>
<protein>
    <submittedName>
        <fullName evidence="2">Uncharacterized protein</fullName>
    </submittedName>
</protein>
<keyword evidence="1" id="KW-0812">Transmembrane</keyword>
<keyword evidence="1" id="KW-0472">Membrane</keyword>
<feature type="transmembrane region" description="Helical" evidence="1">
    <location>
        <begin position="46"/>
        <end position="66"/>
    </location>
</feature>
<organism evidence="2">
    <name type="scientific">Siphoviridae sp. ctss15</name>
    <dbReference type="NCBI Taxonomy" id="2825699"/>
    <lineage>
        <taxon>Viruses</taxon>
        <taxon>Duplodnaviria</taxon>
        <taxon>Heunggongvirae</taxon>
        <taxon>Uroviricota</taxon>
        <taxon>Caudoviricetes</taxon>
    </lineage>
</organism>
<dbReference type="EMBL" id="BK015908">
    <property type="protein sequence ID" value="DAF84749.1"/>
    <property type="molecule type" value="Genomic_DNA"/>
</dbReference>
<evidence type="ECO:0000313" key="2">
    <source>
        <dbReference type="EMBL" id="DAF84749.1"/>
    </source>
</evidence>